<feature type="region of interest" description="Disordered" evidence="1">
    <location>
        <begin position="1"/>
        <end position="22"/>
    </location>
</feature>
<dbReference type="Proteomes" id="UP001148018">
    <property type="component" value="Unassembled WGS sequence"/>
</dbReference>
<accession>A0A9Q0IXC0</accession>
<dbReference type="EMBL" id="JANIIK010000034">
    <property type="protein sequence ID" value="KAJ3614035.1"/>
    <property type="molecule type" value="Genomic_DNA"/>
</dbReference>
<keyword evidence="3" id="KW-1185">Reference proteome</keyword>
<gene>
    <name evidence="2" type="ORF">NHX12_017612</name>
</gene>
<name>A0A9Q0IXC0_9TELE</name>
<proteinExistence type="predicted"/>
<comment type="caution">
    <text evidence="2">The sequence shown here is derived from an EMBL/GenBank/DDBJ whole genome shotgun (WGS) entry which is preliminary data.</text>
</comment>
<dbReference type="AlphaFoldDB" id="A0A9Q0IXC0"/>
<sequence length="98" mass="11338">MQFRQNDVTETPATELRVTGCDDSSRRANERVRIEAIEVLGPIRAPRREFQLVAEDKWYFGATLVCLRVNRKVVYGGLVRIPRSTKLPTNQPRLRLEL</sequence>
<reference evidence="2" key="1">
    <citation type="submission" date="2022-07" db="EMBL/GenBank/DDBJ databases">
        <title>Chromosome-level genome of Muraenolepis orangiensis.</title>
        <authorList>
            <person name="Kim J."/>
        </authorList>
    </citation>
    <scope>NUCLEOTIDE SEQUENCE</scope>
    <source>
        <strain evidence="2">KU_S4_2022</strain>
        <tissue evidence="2">Muscle</tissue>
    </source>
</reference>
<feature type="compositionally biased region" description="Polar residues" evidence="1">
    <location>
        <begin position="1"/>
        <end position="12"/>
    </location>
</feature>
<evidence type="ECO:0000313" key="3">
    <source>
        <dbReference type="Proteomes" id="UP001148018"/>
    </source>
</evidence>
<evidence type="ECO:0000256" key="1">
    <source>
        <dbReference type="SAM" id="MobiDB-lite"/>
    </source>
</evidence>
<protein>
    <submittedName>
        <fullName evidence="2">Uncharacterized protein</fullName>
    </submittedName>
</protein>
<evidence type="ECO:0000313" key="2">
    <source>
        <dbReference type="EMBL" id="KAJ3614035.1"/>
    </source>
</evidence>
<organism evidence="2 3">
    <name type="scientific">Muraenolepis orangiensis</name>
    <name type="common">Patagonian moray cod</name>
    <dbReference type="NCBI Taxonomy" id="630683"/>
    <lineage>
        <taxon>Eukaryota</taxon>
        <taxon>Metazoa</taxon>
        <taxon>Chordata</taxon>
        <taxon>Craniata</taxon>
        <taxon>Vertebrata</taxon>
        <taxon>Euteleostomi</taxon>
        <taxon>Actinopterygii</taxon>
        <taxon>Neopterygii</taxon>
        <taxon>Teleostei</taxon>
        <taxon>Neoteleostei</taxon>
        <taxon>Acanthomorphata</taxon>
        <taxon>Zeiogadaria</taxon>
        <taxon>Gadariae</taxon>
        <taxon>Gadiformes</taxon>
        <taxon>Muraenolepidoidei</taxon>
        <taxon>Muraenolepididae</taxon>
        <taxon>Muraenolepis</taxon>
    </lineage>
</organism>